<dbReference type="InterPro" id="IPR001254">
    <property type="entry name" value="Trypsin_dom"/>
</dbReference>
<evidence type="ECO:0000313" key="3">
    <source>
        <dbReference type="WBParaSite" id="PDA_v2.g29159.t1"/>
    </source>
</evidence>
<dbReference type="InterPro" id="IPR043504">
    <property type="entry name" value="Peptidase_S1_PA_chymotrypsin"/>
</dbReference>
<dbReference type="Proteomes" id="UP000887578">
    <property type="component" value="Unplaced"/>
</dbReference>
<sequence>MEVQIPILTKDCEIWKQQNYKILCAGTKTERVDHGDSGGPFFYTKNDILYQIGIVHGGGFKNGQQADGDAEFGLFTRVSVYCDWIGNITNGEAKCQDIPPTPPPPPTPAPQSGGMSYKIIFPILSMILTFFIAL</sequence>
<dbReference type="GO" id="GO:0006508">
    <property type="term" value="P:proteolysis"/>
    <property type="evidence" value="ECO:0007669"/>
    <property type="project" value="InterPro"/>
</dbReference>
<dbReference type="WBParaSite" id="PDA_v2.g29159.t1">
    <property type="protein sequence ID" value="PDA_v2.g29159.t1"/>
    <property type="gene ID" value="PDA_v2.g29159"/>
</dbReference>
<dbReference type="AlphaFoldDB" id="A0A914QP54"/>
<proteinExistence type="predicted"/>
<dbReference type="InterPro" id="IPR009003">
    <property type="entry name" value="Peptidase_S1_PA"/>
</dbReference>
<dbReference type="GO" id="GO:0004252">
    <property type="term" value="F:serine-type endopeptidase activity"/>
    <property type="evidence" value="ECO:0007669"/>
    <property type="project" value="InterPro"/>
</dbReference>
<evidence type="ECO:0000313" key="2">
    <source>
        <dbReference type="Proteomes" id="UP000887578"/>
    </source>
</evidence>
<organism evidence="2 3">
    <name type="scientific">Panagrolaimus davidi</name>
    <dbReference type="NCBI Taxonomy" id="227884"/>
    <lineage>
        <taxon>Eukaryota</taxon>
        <taxon>Metazoa</taxon>
        <taxon>Ecdysozoa</taxon>
        <taxon>Nematoda</taxon>
        <taxon>Chromadorea</taxon>
        <taxon>Rhabditida</taxon>
        <taxon>Tylenchina</taxon>
        <taxon>Panagrolaimomorpha</taxon>
        <taxon>Panagrolaimoidea</taxon>
        <taxon>Panagrolaimidae</taxon>
        <taxon>Panagrolaimus</taxon>
    </lineage>
</organism>
<dbReference type="Gene3D" id="2.40.10.10">
    <property type="entry name" value="Trypsin-like serine proteases"/>
    <property type="match status" value="1"/>
</dbReference>
<feature type="domain" description="Peptidase S1" evidence="1">
    <location>
        <begin position="2"/>
        <end position="85"/>
    </location>
</feature>
<protein>
    <submittedName>
        <fullName evidence="3">Peptidase S1 domain-containing protein</fullName>
    </submittedName>
</protein>
<accession>A0A914QP54</accession>
<keyword evidence="2" id="KW-1185">Reference proteome</keyword>
<reference evidence="3" key="1">
    <citation type="submission" date="2022-11" db="UniProtKB">
        <authorList>
            <consortium name="WormBaseParasite"/>
        </authorList>
    </citation>
    <scope>IDENTIFICATION</scope>
</reference>
<evidence type="ECO:0000259" key="1">
    <source>
        <dbReference type="Pfam" id="PF00089"/>
    </source>
</evidence>
<dbReference type="SUPFAM" id="SSF50494">
    <property type="entry name" value="Trypsin-like serine proteases"/>
    <property type="match status" value="1"/>
</dbReference>
<name>A0A914QP54_9BILA</name>
<dbReference type="Pfam" id="PF00089">
    <property type="entry name" value="Trypsin"/>
    <property type="match status" value="1"/>
</dbReference>